<keyword evidence="4 6" id="KW-0720">Serine protease</keyword>
<dbReference type="eggNOG" id="COG1404">
    <property type="taxonomic scope" value="Bacteria"/>
</dbReference>
<dbReference type="GO" id="GO:0006508">
    <property type="term" value="P:proteolysis"/>
    <property type="evidence" value="ECO:0007669"/>
    <property type="project" value="UniProtKB-KW"/>
</dbReference>
<organism evidence="10 11">
    <name type="scientific">Actinokineospora spheciospongiae</name>
    <dbReference type="NCBI Taxonomy" id="909613"/>
    <lineage>
        <taxon>Bacteria</taxon>
        <taxon>Bacillati</taxon>
        <taxon>Actinomycetota</taxon>
        <taxon>Actinomycetes</taxon>
        <taxon>Pseudonocardiales</taxon>
        <taxon>Pseudonocardiaceae</taxon>
        <taxon>Actinokineospora</taxon>
    </lineage>
</organism>
<dbReference type="CDD" id="cd04077">
    <property type="entry name" value="Peptidases_S8_PCSK9_ProteinaseK_like"/>
    <property type="match status" value="1"/>
</dbReference>
<dbReference type="SUPFAM" id="SSF52743">
    <property type="entry name" value="Subtilisin-like"/>
    <property type="match status" value="1"/>
</dbReference>
<dbReference type="Proteomes" id="UP000019277">
    <property type="component" value="Unassembled WGS sequence"/>
</dbReference>
<dbReference type="InterPro" id="IPR002884">
    <property type="entry name" value="P_dom"/>
</dbReference>
<keyword evidence="3 6" id="KW-0378">Hydrolase</keyword>
<dbReference type="InterPro" id="IPR000209">
    <property type="entry name" value="Peptidase_S8/S53_dom"/>
</dbReference>
<dbReference type="InterPro" id="IPR010259">
    <property type="entry name" value="S8pro/Inhibitor_I9"/>
</dbReference>
<dbReference type="PANTHER" id="PTHR43806">
    <property type="entry name" value="PEPTIDASE S8"/>
    <property type="match status" value="1"/>
</dbReference>
<dbReference type="InterPro" id="IPR022398">
    <property type="entry name" value="Peptidase_S8_His-AS"/>
</dbReference>
<dbReference type="PROSITE" id="PS00137">
    <property type="entry name" value="SUBTILASE_HIS"/>
    <property type="match status" value="1"/>
</dbReference>
<feature type="active site" description="Charge relay system" evidence="5 6">
    <location>
        <position position="190"/>
    </location>
</feature>
<evidence type="ECO:0000313" key="11">
    <source>
        <dbReference type="Proteomes" id="UP000019277"/>
    </source>
</evidence>
<accession>W7JC67</accession>
<evidence type="ECO:0000256" key="8">
    <source>
        <dbReference type="SAM" id="SignalP"/>
    </source>
</evidence>
<keyword evidence="8" id="KW-0732">Signal</keyword>
<sequence length="519" mass="51669">MRLSRTALQRFAGLGLAAAATLAASVSLAAPASAAQGTILGADRADVVPGSYIVVLKNGLSAAASTDGLAAAYGGQVGHRFSSVNGFSAKMSEAQARKLAADPSVAYVEADQVVRMSVDQTNPPSWGLDRIDQRDLPLNSVYSYATTASNVNAYIIDTGINFPHSDFGGRAVSGTDKVDNDNDATDCQGHGTHVSGTVGGSAYGVAKGVKLIGVRVLDCNGSGTTAGVIAGVDWVTANAVKPAVANMSLGGGASTTLDNAVAASIASGVTYAVASGNSNANACGYSPARVPTAISVNASDRNDARASFSNFGTCTDIFAPGVGITSAWIGGTSATNTISGTSMASPHIAGGAALYLAANPTATPAQVASALISAATPNKITNPGTGSPNLLQYTGTGGTTPPGPGCAAVTNGTATNIPDLSTINSSITVSGCSGNAGSASTVAVNITHTYRGDLTITLVAPDNSTYLLKSSNSSDGADNVVATYTANLSSEPANGVWKLRVADVYAGDTGKLNTWTLDL</sequence>
<evidence type="ECO:0000256" key="3">
    <source>
        <dbReference type="ARBA" id="ARBA00022801"/>
    </source>
</evidence>
<dbReference type="PATRIC" id="fig|909613.9.peg.1279"/>
<dbReference type="GO" id="GO:0004252">
    <property type="term" value="F:serine-type endopeptidase activity"/>
    <property type="evidence" value="ECO:0007669"/>
    <property type="project" value="UniProtKB-UniRule"/>
</dbReference>
<dbReference type="InterPro" id="IPR034193">
    <property type="entry name" value="PCSK9_ProteinaseK-like"/>
</dbReference>
<name>W7JC67_9PSEU</name>
<dbReference type="AlphaFoldDB" id="W7JC67"/>
<dbReference type="GO" id="GO:0005615">
    <property type="term" value="C:extracellular space"/>
    <property type="evidence" value="ECO:0007669"/>
    <property type="project" value="TreeGrafter"/>
</dbReference>
<dbReference type="EC" id="3.4.21.-" evidence="10"/>
<dbReference type="PROSITE" id="PS51892">
    <property type="entry name" value="SUBTILASE"/>
    <property type="match status" value="1"/>
</dbReference>
<dbReference type="Pfam" id="PF00082">
    <property type="entry name" value="Peptidase_S8"/>
    <property type="match status" value="1"/>
</dbReference>
<evidence type="ECO:0000256" key="6">
    <source>
        <dbReference type="PROSITE-ProRule" id="PRU01240"/>
    </source>
</evidence>
<evidence type="ECO:0000313" key="10">
    <source>
        <dbReference type="EMBL" id="EWC63584.1"/>
    </source>
</evidence>
<dbReference type="InterPro" id="IPR036852">
    <property type="entry name" value="Peptidase_S8/S53_dom_sf"/>
</dbReference>
<dbReference type="Gene3D" id="3.30.70.80">
    <property type="entry name" value="Peptidase S8 propeptide/proteinase inhibitor I9"/>
    <property type="match status" value="1"/>
</dbReference>
<feature type="domain" description="P/Homo B" evidence="9">
    <location>
        <begin position="399"/>
        <end position="519"/>
    </location>
</feature>
<dbReference type="PROSITE" id="PS00138">
    <property type="entry name" value="SUBTILASE_SER"/>
    <property type="match status" value="1"/>
</dbReference>
<feature type="signal peptide" evidence="8">
    <location>
        <begin position="1"/>
        <end position="29"/>
    </location>
</feature>
<dbReference type="Gene3D" id="2.60.120.260">
    <property type="entry name" value="Galactose-binding domain-like"/>
    <property type="match status" value="1"/>
</dbReference>
<proteinExistence type="inferred from homology"/>
<feature type="active site" description="Charge relay system" evidence="5 6">
    <location>
        <position position="157"/>
    </location>
</feature>
<dbReference type="InterPro" id="IPR008979">
    <property type="entry name" value="Galactose-bd-like_sf"/>
</dbReference>
<dbReference type="RefSeq" id="WP_035279645.1">
    <property type="nucleotide sequence ID" value="NZ_AYXG01000043.1"/>
</dbReference>
<evidence type="ECO:0000259" key="9">
    <source>
        <dbReference type="PROSITE" id="PS51829"/>
    </source>
</evidence>
<keyword evidence="2 6" id="KW-0645">Protease</keyword>
<dbReference type="InterPro" id="IPR023827">
    <property type="entry name" value="Peptidase_S8_Asp-AS"/>
</dbReference>
<dbReference type="SUPFAM" id="SSF49785">
    <property type="entry name" value="Galactose-binding domain-like"/>
    <property type="match status" value="1"/>
</dbReference>
<dbReference type="Pfam" id="PF05922">
    <property type="entry name" value="Inhibitor_I9"/>
    <property type="match status" value="1"/>
</dbReference>
<evidence type="ECO:0000256" key="2">
    <source>
        <dbReference type="ARBA" id="ARBA00022670"/>
    </source>
</evidence>
<dbReference type="STRING" id="909613.UO65_1261"/>
<evidence type="ECO:0000256" key="1">
    <source>
        <dbReference type="ARBA" id="ARBA00011073"/>
    </source>
</evidence>
<evidence type="ECO:0000256" key="4">
    <source>
        <dbReference type="ARBA" id="ARBA00022825"/>
    </source>
</evidence>
<feature type="active site" description="Charge relay system" evidence="5 6">
    <location>
        <position position="342"/>
    </location>
</feature>
<reference evidence="10 11" key="1">
    <citation type="journal article" date="2014" name="Genome Announc.">
        <title>Draft Genome Sequence of the Antitrypanosomally Active Sponge-Associated Bacterium Actinokineospora sp. Strain EG49.</title>
        <authorList>
            <person name="Harjes J."/>
            <person name="Ryu T."/>
            <person name="Abdelmohsen U.R."/>
            <person name="Moitinho-Silva L."/>
            <person name="Horn H."/>
            <person name="Ravasi T."/>
            <person name="Hentschel U."/>
        </authorList>
    </citation>
    <scope>NUCLEOTIDE SEQUENCE [LARGE SCALE GENOMIC DNA]</scope>
    <source>
        <strain evidence="10 11">EG49</strain>
    </source>
</reference>
<evidence type="ECO:0000256" key="7">
    <source>
        <dbReference type="RuleBase" id="RU003355"/>
    </source>
</evidence>
<gene>
    <name evidence="10" type="ORF">UO65_1261</name>
</gene>
<dbReference type="EMBL" id="AYXG01000043">
    <property type="protein sequence ID" value="EWC63584.1"/>
    <property type="molecule type" value="Genomic_DNA"/>
</dbReference>
<protein>
    <submittedName>
        <fullName evidence="10">Alkaline serine exoprotease A</fullName>
        <ecNumber evidence="10">3.4.21.-</ecNumber>
    </submittedName>
</protein>
<dbReference type="PROSITE" id="PS00136">
    <property type="entry name" value="SUBTILASE_ASP"/>
    <property type="match status" value="1"/>
</dbReference>
<dbReference type="Pfam" id="PF01483">
    <property type="entry name" value="P_proprotein"/>
    <property type="match status" value="1"/>
</dbReference>
<dbReference type="PROSITE" id="PS51829">
    <property type="entry name" value="P_HOMO_B"/>
    <property type="match status" value="1"/>
</dbReference>
<dbReference type="FunFam" id="3.40.50.200:FF:000014">
    <property type="entry name" value="Proteinase K"/>
    <property type="match status" value="1"/>
</dbReference>
<dbReference type="InterPro" id="IPR015500">
    <property type="entry name" value="Peptidase_S8_subtilisin-rel"/>
</dbReference>
<dbReference type="PRINTS" id="PR00723">
    <property type="entry name" value="SUBTILISIN"/>
</dbReference>
<feature type="chain" id="PRO_5038958646" evidence="8">
    <location>
        <begin position="30"/>
        <end position="519"/>
    </location>
</feature>
<dbReference type="PANTHER" id="PTHR43806:SF11">
    <property type="entry name" value="CEREVISIN-RELATED"/>
    <property type="match status" value="1"/>
</dbReference>
<dbReference type="Gene3D" id="3.40.50.200">
    <property type="entry name" value="Peptidase S8/S53 domain"/>
    <property type="match status" value="1"/>
</dbReference>
<dbReference type="OrthoDB" id="9766923at2"/>
<dbReference type="SUPFAM" id="SSF54897">
    <property type="entry name" value="Protease propeptides/inhibitors"/>
    <property type="match status" value="1"/>
</dbReference>
<comment type="caution">
    <text evidence="10">The sequence shown here is derived from an EMBL/GenBank/DDBJ whole genome shotgun (WGS) entry which is preliminary data.</text>
</comment>
<dbReference type="eggNOG" id="COG4935">
    <property type="taxonomic scope" value="Bacteria"/>
</dbReference>
<comment type="similarity">
    <text evidence="1 6 7">Belongs to the peptidase S8 family.</text>
</comment>
<dbReference type="InterPro" id="IPR050131">
    <property type="entry name" value="Peptidase_S8_subtilisin-like"/>
</dbReference>
<evidence type="ECO:0000256" key="5">
    <source>
        <dbReference type="PIRSR" id="PIRSR615500-1"/>
    </source>
</evidence>
<keyword evidence="11" id="KW-1185">Reference proteome</keyword>
<dbReference type="InterPro" id="IPR037045">
    <property type="entry name" value="S8pro/Inhibitor_I9_sf"/>
</dbReference>
<dbReference type="InterPro" id="IPR023828">
    <property type="entry name" value="Peptidase_S8_Ser-AS"/>
</dbReference>